<dbReference type="EMBL" id="KZ819306">
    <property type="protein sequence ID" value="PWN95230.1"/>
    <property type="molecule type" value="Genomic_DNA"/>
</dbReference>
<dbReference type="PANTHER" id="PTHR43995:SF1">
    <property type="entry name" value="PRE-MRNA-PROCESSING FACTOR 19"/>
    <property type="match status" value="1"/>
</dbReference>
<dbReference type="UniPathway" id="UPA00143"/>
<feature type="repeat" description="WD" evidence="14">
    <location>
        <begin position="217"/>
        <end position="251"/>
    </location>
</feature>
<comment type="subunit">
    <text evidence="15">Homotetramer.</text>
</comment>
<feature type="domain" description="U-box" evidence="16">
    <location>
        <begin position="1"/>
        <end position="70"/>
    </location>
</feature>
<keyword evidence="13 15" id="KW-0539">Nucleus</keyword>
<dbReference type="GO" id="GO:0061630">
    <property type="term" value="F:ubiquitin protein ligase activity"/>
    <property type="evidence" value="ECO:0007669"/>
    <property type="project" value="UniProtKB-UniRule"/>
</dbReference>
<dbReference type="InterPro" id="IPR036322">
    <property type="entry name" value="WD40_repeat_dom_sf"/>
</dbReference>
<keyword evidence="7 15" id="KW-0747">Spliceosome</keyword>
<evidence type="ECO:0000256" key="11">
    <source>
        <dbReference type="ARBA" id="ARBA00023187"/>
    </source>
</evidence>
<comment type="catalytic activity">
    <reaction evidence="15">
        <text>S-ubiquitinyl-[E2 ubiquitin-conjugating enzyme]-L-cysteine + [acceptor protein]-L-lysine = [E2 ubiquitin-conjugating enzyme]-L-cysteine + N(6)-ubiquitinyl-[acceptor protein]-L-lysine.</text>
        <dbReference type="EC" id="2.3.2.27"/>
    </reaction>
</comment>
<evidence type="ECO:0000256" key="5">
    <source>
        <dbReference type="ARBA" id="ARBA00022664"/>
    </source>
</evidence>
<dbReference type="Gene3D" id="2.130.10.10">
    <property type="entry name" value="YVTN repeat-like/Quinoprotein amine dehydrogenase"/>
    <property type="match status" value="1"/>
</dbReference>
<evidence type="ECO:0000256" key="12">
    <source>
        <dbReference type="ARBA" id="ARBA00023204"/>
    </source>
</evidence>
<evidence type="ECO:0000256" key="3">
    <source>
        <dbReference type="ARBA" id="ARBA00006388"/>
    </source>
</evidence>
<dbReference type="InterPro" id="IPR013915">
    <property type="entry name" value="Prp19_cc"/>
</dbReference>
<dbReference type="GO" id="GO:0006281">
    <property type="term" value="P:DNA repair"/>
    <property type="evidence" value="ECO:0007669"/>
    <property type="project" value="UniProtKB-KW"/>
</dbReference>
<evidence type="ECO:0000256" key="9">
    <source>
        <dbReference type="ARBA" id="ARBA00022763"/>
    </source>
</evidence>
<dbReference type="Gene3D" id="3.30.40.10">
    <property type="entry name" value="Zinc/RING finger domain, C3HC4 (zinc finger)"/>
    <property type="match status" value="1"/>
</dbReference>
<evidence type="ECO:0000256" key="7">
    <source>
        <dbReference type="ARBA" id="ARBA00022728"/>
    </source>
</evidence>
<keyword evidence="11 15" id="KW-0508">mRNA splicing</keyword>
<dbReference type="OrthoDB" id="687049at2759"/>
<feature type="repeat" description="WD" evidence="14">
    <location>
        <begin position="369"/>
        <end position="401"/>
    </location>
</feature>
<dbReference type="SMART" id="SM00320">
    <property type="entry name" value="WD40"/>
    <property type="match status" value="7"/>
</dbReference>
<dbReference type="PROSITE" id="PS51698">
    <property type="entry name" value="U_BOX"/>
    <property type="match status" value="1"/>
</dbReference>
<keyword evidence="8" id="KW-0677">Repeat</keyword>
<organism evidence="17 18">
    <name type="scientific">Tilletiopsis washingtonensis</name>
    <dbReference type="NCBI Taxonomy" id="58919"/>
    <lineage>
        <taxon>Eukaryota</taxon>
        <taxon>Fungi</taxon>
        <taxon>Dikarya</taxon>
        <taxon>Basidiomycota</taxon>
        <taxon>Ustilaginomycotina</taxon>
        <taxon>Exobasidiomycetes</taxon>
        <taxon>Entylomatales</taxon>
        <taxon>Entylomatales incertae sedis</taxon>
        <taxon>Tilletiopsis</taxon>
    </lineage>
</organism>
<evidence type="ECO:0000313" key="17">
    <source>
        <dbReference type="EMBL" id="PWN95230.1"/>
    </source>
</evidence>
<keyword evidence="9 15" id="KW-0227">DNA damage</keyword>
<dbReference type="Pfam" id="PF00400">
    <property type="entry name" value="WD40"/>
    <property type="match status" value="4"/>
</dbReference>
<evidence type="ECO:0000256" key="13">
    <source>
        <dbReference type="ARBA" id="ARBA00023242"/>
    </source>
</evidence>
<evidence type="ECO:0000313" key="18">
    <source>
        <dbReference type="Proteomes" id="UP000245946"/>
    </source>
</evidence>
<evidence type="ECO:0000256" key="4">
    <source>
        <dbReference type="ARBA" id="ARBA00022574"/>
    </source>
</evidence>
<comment type="pathway">
    <text evidence="2 15">Protein modification; protein ubiquitination.</text>
</comment>
<feature type="repeat" description="WD" evidence="14">
    <location>
        <begin position="252"/>
        <end position="290"/>
    </location>
</feature>
<evidence type="ECO:0000256" key="1">
    <source>
        <dbReference type="ARBA" id="ARBA00004123"/>
    </source>
</evidence>
<dbReference type="SUPFAM" id="SSF57850">
    <property type="entry name" value="RING/U-box"/>
    <property type="match status" value="1"/>
</dbReference>
<dbReference type="GO" id="GO:0000974">
    <property type="term" value="C:Prp19 complex"/>
    <property type="evidence" value="ECO:0007669"/>
    <property type="project" value="UniProtKB-UniRule"/>
</dbReference>
<evidence type="ECO:0000259" key="16">
    <source>
        <dbReference type="PROSITE" id="PS51698"/>
    </source>
</evidence>
<evidence type="ECO:0000256" key="15">
    <source>
        <dbReference type="RuleBase" id="RU367101"/>
    </source>
</evidence>
<dbReference type="Pfam" id="PF08606">
    <property type="entry name" value="Prp19"/>
    <property type="match status" value="1"/>
</dbReference>
<dbReference type="SUPFAM" id="SSF50978">
    <property type="entry name" value="WD40 repeat-like"/>
    <property type="match status" value="1"/>
</dbReference>
<evidence type="ECO:0000256" key="6">
    <source>
        <dbReference type="ARBA" id="ARBA00022679"/>
    </source>
</evidence>
<keyword evidence="12 15" id="KW-0234">DNA repair</keyword>
<dbReference type="InterPro" id="IPR055340">
    <property type="entry name" value="RING-Ubox_PRP19"/>
</dbReference>
<dbReference type="CDD" id="cd00200">
    <property type="entry name" value="WD40"/>
    <property type="match status" value="1"/>
</dbReference>
<dbReference type="SMART" id="SM00504">
    <property type="entry name" value="Ubox"/>
    <property type="match status" value="1"/>
</dbReference>
<feature type="repeat" description="WD" evidence="14">
    <location>
        <begin position="308"/>
        <end position="349"/>
    </location>
</feature>
<keyword evidence="18" id="KW-1185">Reference proteome</keyword>
<reference evidence="17 18" key="1">
    <citation type="journal article" date="2018" name="Mol. Biol. Evol.">
        <title>Broad Genomic Sampling Reveals a Smut Pathogenic Ancestry of the Fungal Clade Ustilaginomycotina.</title>
        <authorList>
            <person name="Kijpornyongpan T."/>
            <person name="Mondo S.J."/>
            <person name="Barry K."/>
            <person name="Sandor L."/>
            <person name="Lee J."/>
            <person name="Lipzen A."/>
            <person name="Pangilinan J."/>
            <person name="LaButti K."/>
            <person name="Hainaut M."/>
            <person name="Henrissat B."/>
            <person name="Grigoriev I.V."/>
            <person name="Spatafora J.W."/>
            <person name="Aime M.C."/>
        </authorList>
    </citation>
    <scope>NUCLEOTIDE SEQUENCE [LARGE SCALE GENOMIC DNA]</scope>
    <source>
        <strain evidence="17 18">MCA 4186</strain>
    </source>
</reference>
<keyword evidence="10 15" id="KW-0833">Ubl conjugation pathway</keyword>
<dbReference type="GeneID" id="37270978"/>
<dbReference type="EC" id="2.3.2.27" evidence="15"/>
<dbReference type="InterPro" id="IPR003613">
    <property type="entry name" value="Ubox_domain"/>
</dbReference>
<protein>
    <recommendedName>
        <fullName evidence="15">Pre-mRNA-processing factor 19</fullName>
        <ecNumber evidence="15">2.3.2.27</ecNumber>
    </recommendedName>
</protein>
<dbReference type="GO" id="GO:0070534">
    <property type="term" value="P:protein K63-linked ubiquitination"/>
    <property type="evidence" value="ECO:0007669"/>
    <property type="project" value="UniProtKB-UniRule"/>
</dbReference>
<comment type="subcellular location">
    <subcellularLocation>
        <location evidence="1 15">Nucleus</location>
    </subcellularLocation>
</comment>
<dbReference type="InterPro" id="IPR015943">
    <property type="entry name" value="WD40/YVTN_repeat-like_dom_sf"/>
</dbReference>
<evidence type="ECO:0000256" key="8">
    <source>
        <dbReference type="ARBA" id="ARBA00022737"/>
    </source>
</evidence>
<name>A0A316Z0H5_9BASI</name>
<evidence type="ECO:0000256" key="10">
    <source>
        <dbReference type="ARBA" id="ARBA00022786"/>
    </source>
</evidence>
<dbReference type="InterPro" id="IPR001680">
    <property type="entry name" value="WD40_rpt"/>
</dbReference>
<dbReference type="InterPro" id="IPR013083">
    <property type="entry name" value="Znf_RING/FYVE/PHD"/>
</dbReference>
<dbReference type="GO" id="GO:0000398">
    <property type="term" value="P:mRNA splicing, via spliceosome"/>
    <property type="evidence" value="ECO:0007669"/>
    <property type="project" value="InterPro"/>
</dbReference>
<dbReference type="AlphaFoldDB" id="A0A316Z0H5"/>
<comment type="similarity">
    <text evidence="3 15">Belongs to the WD repeat PRP19 family.</text>
</comment>
<sequence length="523" mass="54586">MFCAISGEPPSEPVVSVKSGQLYEARLIRKYVDENGKDPITGEALQHDDLVAIKALPRIAAPRPPSHSSIPSLLAALQTEYDASALQLFTLKKNYDDVRMELAHALYANDAAARVVARLMAERDEARSALASISGSLGVAAPAAGGDAEMADAQPSGPKLPAAAAGIVETMAKTLSSQRRQKMKRKAPEGYATRETLATYTQLASLPSMHSTKPPGVTALDVSSSGALLLTGGADKQVQVYDRAAERTVATLKGHTKRITRVVFSPAQEGETGAPAYAVSASEDNSLRVWACADVAAETPAYALKHVLKGYKADVTGLDIHPSGALLGSASRDGTWALHDLASGERLLVVDAPTGEADDEAAGGYAYESFAFHPDGQLAATGTAEGVVRVWDILAVQKVSTFRGLAGAASALAFAENGYQLAVGGRASGSVQVWDLRKLAVAATLEGAEGGSVTALRFDATATFLAAVGTDVRVWGNKTWAQLLLHEGNSAELTGVAWDARDASLVVSSLDRTVRTLGAPKAE</sequence>
<dbReference type="PROSITE" id="PS50082">
    <property type="entry name" value="WD_REPEATS_2"/>
    <property type="match status" value="4"/>
</dbReference>
<dbReference type="PANTHER" id="PTHR43995">
    <property type="entry name" value="PRE-MRNA-PROCESSING FACTOR 19"/>
    <property type="match status" value="1"/>
</dbReference>
<dbReference type="GO" id="GO:0071006">
    <property type="term" value="C:U2-type catalytic step 1 spliceosome"/>
    <property type="evidence" value="ECO:0007669"/>
    <property type="project" value="TreeGrafter"/>
</dbReference>
<dbReference type="Proteomes" id="UP000245946">
    <property type="component" value="Unassembled WGS sequence"/>
</dbReference>
<dbReference type="FunFam" id="3.30.40.10:FF:000027">
    <property type="entry name" value="Pre-mRNA-processing factor 19, putative"/>
    <property type="match status" value="1"/>
</dbReference>
<keyword evidence="4 14" id="KW-0853">WD repeat</keyword>
<evidence type="ECO:0000256" key="14">
    <source>
        <dbReference type="PROSITE-ProRule" id="PRU00221"/>
    </source>
</evidence>
<keyword evidence="6 15" id="KW-0808">Transferase</keyword>
<evidence type="ECO:0000256" key="2">
    <source>
        <dbReference type="ARBA" id="ARBA00004906"/>
    </source>
</evidence>
<accession>A0A316Z0H5</accession>
<dbReference type="STRING" id="58919.A0A316Z0H5"/>
<dbReference type="RefSeq" id="XP_025595509.1">
    <property type="nucleotide sequence ID" value="XM_025743434.1"/>
</dbReference>
<proteinExistence type="inferred from homology"/>
<comment type="function">
    <text evidence="15">Ubiquitin-protein ligase which is mainly involved pre-mRNA splicing and DNA repair. Required for pre-mRNA splicing as component of the spliceosome.</text>
</comment>
<dbReference type="GO" id="GO:0005737">
    <property type="term" value="C:cytoplasm"/>
    <property type="evidence" value="ECO:0007669"/>
    <property type="project" value="TreeGrafter"/>
</dbReference>
<gene>
    <name evidence="17" type="ORF">FA09DRAFT_332388</name>
</gene>
<dbReference type="CDD" id="cd16656">
    <property type="entry name" value="RING-Ubox_PRP19"/>
    <property type="match status" value="1"/>
</dbReference>
<dbReference type="InterPro" id="IPR038959">
    <property type="entry name" value="Prp19"/>
</dbReference>
<keyword evidence="5 15" id="KW-0507">mRNA processing</keyword>